<sequence>MHAYHSNPDVRDAALDRLRRNAAAGRLAPGPLFWNGAKGSLVGCMLESDDLAQWVDVLGLPQWLATTADGIAVTLPSADATLAFGVELLGAVRPGADVTTAGSAVILDALTDAGDFIGKLADVPAELAQLSAQVQALHRRLLDGDRPAPAEWRAARRAATAQTDTLTSDLLQSLGTCVETAAWDATTSTAVVFDTLRVYSRAVNHKVEAESGYTKELDTEIRANLKRMWDTHLADYPERQQQGITVFSLLEEHDPEMAAKIRWKTRLD</sequence>
<proteinExistence type="predicted"/>
<dbReference type="AlphaFoldDB" id="B9TII3"/>
<dbReference type="EMBL" id="EQ982607">
    <property type="protein sequence ID" value="EEF24330.1"/>
    <property type="molecule type" value="Genomic_DNA"/>
</dbReference>
<protein>
    <submittedName>
        <fullName evidence="1">Uncharacterized protein</fullName>
    </submittedName>
</protein>
<dbReference type="Proteomes" id="UP000008311">
    <property type="component" value="Unassembled WGS sequence"/>
</dbReference>
<keyword evidence="2" id="KW-1185">Reference proteome</keyword>
<reference evidence="2" key="1">
    <citation type="journal article" date="2010" name="Nat. Biotechnol.">
        <title>Draft genome sequence of the oilseed species Ricinus communis.</title>
        <authorList>
            <person name="Chan A.P."/>
            <person name="Crabtree J."/>
            <person name="Zhao Q."/>
            <person name="Lorenzi H."/>
            <person name="Orvis J."/>
            <person name="Puiu D."/>
            <person name="Melake-Berhan A."/>
            <person name="Jones K.M."/>
            <person name="Redman J."/>
            <person name="Chen G."/>
            <person name="Cahoon E.B."/>
            <person name="Gedil M."/>
            <person name="Stanke M."/>
            <person name="Haas B.J."/>
            <person name="Wortman J.R."/>
            <person name="Fraser-Liggett C.M."/>
            <person name="Ravel J."/>
            <person name="Rabinowicz P.D."/>
        </authorList>
    </citation>
    <scope>NUCLEOTIDE SEQUENCE [LARGE SCALE GENOMIC DNA]</scope>
    <source>
        <strain evidence="2">cv. Hale</strain>
    </source>
</reference>
<organism evidence="1 2">
    <name type="scientific">Ricinus communis</name>
    <name type="common">Castor bean</name>
    <dbReference type="NCBI Taxonomy" id="3988"/>
    <lineage>
        <taxon>Eukaryota</taxon>
        <taxon>Viridiplantae</taxon>
        <taxon>Streptophyta</taxon>
        <taxon>Embryophyta</taxon>
        <taxon>Tracheophyta</taxon>
        <taxon>Spermatophyta</taxon>
        <taxon>Magnoliopsida</taxon>
        <taxon>eudicotyledons</taxon>
        <taxon>Gunneridae</taxon>
        <taxon>Pentapetalae</taxon>
        <taxon>rosids</taxon>
        <taxon>fabids</taxon>
        <taxon>Malpighiales</taxon>
        <taxon>Euphorbiaceae</taxon>
        <taxon>Acalyphoideae</taxon>
        <taxon>Acalypheae</taxon>
        <taxon>Ricinus</taxon>
    </lineage>
</organism>
<evidence type="ECO:0000313" key="2">
    <source>
        <dbReference type="Proteomes" id="UP000008311"/>
    </source>
</evidence>
<name>B9TII3_RICCO</name>
<evidence type="ECO:0000313" key="1">
    <source>
        <dbReference type="EMBL" id="EEF24330.1"/>
    </source>
</evidence>
<feature type="non-terminal residue" evidence="1">
    <location>
        <position position="268"/>
    </location>
</feature>
<accession>B9TII3</accession>
<dbReference type="InParanoid" id="B9TII3"/>
<gene>
    <name evidence="1" type="ORF">RCOM_1954280</name>
</gene>